<reference evidence="5 6" key="1">
    <citation type="submission" date="2018-04" db="EMBL/GenBank/DDBJ databases">
        <title>Halococcoides cellulosivorans gen. nov., sp. nov., an extremely halophilic cellulose-utilizing haloarchaeon from hypersaline lakes.</title>
        <authorList>
            <person name="Sorokin D.Y."/>
            <person name="Toshchakov S.V."/>
            <person name="Samarov N.I."/>
            <person name="Korzhenkov A."/>
            <person name="Kublanov I.V."/>
        </authorList>
    </citation>
    <scope>NUCLEOTIDE SEQUENCE [LARGE SCALE GENOMIC DNA]</scope>
    <source>
        <strain evidence="5 6">HArcel1</strain>
    </source>
</reference>
<organism evidence="5 6">
    <name type="scientific">Halococcoides cellulosivorans</name>
    <dbReference type="NCBI Taxonomy" id="1679096"/>
    <lineage>
        <taxon>Archaea</taxon>
        <taxon>Methanobacteriati</taxon>
        <taxon>Methanobacteriota</taxon>
        <taxon>Stenosarchaea group</taxon>
        <taxon>Halobacteria</taxon>
        <taxon>Halobacteriales</taxon>
        <taxon>Haloarculaceae</taxon>
        <taxon>Halococcoides</taxon>
    </lineage>
</organism>
<evidence type="ECO:0000313" key="6">
    <source>
        <dbReference type="Proteomes" id="UP000244727"/>
    </source>
</evidence>
<evidence type="ECO:0000256" key="3">
    <source>
        <dbReference type="ARBA" id="ARBA00022840"/>
    </source>
</evidence>
<dbReference type="GO" id="GO:0008817">
    <property type="term" value="F:corrinoid adenosyltransferase activity"/>
    <property type="evidence" value="ECO:0007669"/>
    <property type="project" value="TreeGrafter"/>
</dbReference>
<evidence type="ECO:0000259" key="4">
    <source>
        <dbReference type="Pfam" id="PF01923"/>
    </source>
</evidence>
<dbReference type="SUPFAM" id="SSF89028">
    <property type="entry name" value="Cobalamin adenosyltransferase-like"/>
    <property type="match status" value="1"/>
</dbReference>
<evidence type="ECO:0000256" key="1">
    <source>
        <dbReference type="ARBA" id="ARBA00022679"/>
    </source>
</evidence>
<proteinExistence type="predicted"/>
<dbReference type="Gene3D" id="1.20.1200.10">
    <property type="entry name" value="Cobalamin adenosyltransferase-like"/>
    <property type="match status" value="1"/>
</dbReference>
<dbReference type="EMBL" id="CP028858">
    <property type="protein sequence ID" value="AWB27124.1"/>
    <property type="molecule type" value="Genomic_DNA"/>
</dbReference>
<dbReference type="NCBIfam" id="TIGR00636">
    <property type="entry name" value="PduO_Nterm"/>
    <property type="match status" value="1"/>
</dbReference>
<name>A0A2R4X002_9EURY</name>
<dbReference type="Pfam" id="PF01923">
    <property type="entry name" value="Cob_adeno_trans"/>
    <property type="match status" value="1"/>
</dbReference>
<dbReference type="AlphaFoldDB" id="A0A2R4X002"/>
<dbReference type="GO" id="GO:0005524">
    <property type="term" value="F:ATP binding"/>
    <property type="evidence" value="ECO:0007669"/>
    <property type="project" value="UniProtKB-KW"/>
</dbReference>
<keyword evidence="2" id="KW-0547">Nucleotide-binding</keyword>
<feature type="domain" description="Cobalamin adenosyltransferase-like" evidence="4">
    <location>
        <begin position="2"/>
        <end position="159"/>
    </location>
</feature>
<dbReference type="PANTHER" id="PTHR12213">
    <property type="entry name" value="CORRINOID ADENOSYLTRANSFERASE"/>
    <property type="match status" value="1"/>
</dbReference>
<protein>
    <submittedName>
        <fullName evidence="5">Cob(I)yrinic acid a,c-diamide adenosyltransferase</fullName>
    </submittedName>
</protein>
<accession>A0A2R4X002</accession>
<dbReference type="InterPro" id="IPR036451">
    <property type="entry name" value="CblAdoTrfase-like_sf"/>
</dbReference>
<dbReference type="KEGG" id="harc:HARCEL1_05080"/>
<dbReference type="PANTHER" id="PTHR12213:SF0">
    <property type="entry name" value="CORRINOID ADENOSYLTRANSFERASE MMAB"/>
    <property type="match status" value="1"/>
</dbReference>
<sequence>MVYTGRGDAGRTDLGDGQRVSKTDARIEAYGTVDELNAVLGRVRAETETDTDIAGLQQDLHTIQAALAMPDDPEAPTLADDAVAELEDTIDEYQAALPDRDRFVVAGDSAAGASFQHARAVCRRAERRVVALAEAEAVPDPIGAYLNRLSDLLFVCARRADDAAGVDPDAPAY</sequence>
<evidence type="ECO:0000256" key="2">
    <source>
        <dbReference type="ARBA" id="ARBA00022741"/>
    </source>
</evidence>
<keyword evidence="3" id="KW-0067">ATP-binding</keyword>
<keyword evidence="6" id="KW-1185">Reference proteome</keyword>
<dbReference type="RefSeq" id="WP_108381493.1">
    <property type="nucleotide sequence ID" value="NZ_CP028858.1"/>
</dbReference>
<keyword evidence="1 5" id="KW-0808">Transferase</keyword>
<dbReference type="InterPro" id="IPR016030">
    <property type="entry name" value="CblAdoTrfase-like"/>
</dbReference>
<gene>
    <name evidence="5" type="ORF">HARCEL1_05080</name>
</gene>
<evidence type="ECO:0000313" key="5">
    <source>
        <dbReference type="EMBL" id="AWB27124.1"/>
    </source>
</evidence>
<dbReference type="GeneID" id="36511857"/>
<dbReference type="InterPro" id="IPR029499">
    <property type="entry name" value="PduO-typ"/>
</dbReference>
<dbReference type="Proteomes" id="UP000244727">
    <property type="component" value="Chromosome"/>
</dbReference>